<dbReference type="RefSeq" id="WP_058889715.1">
    <property type="nucleotide sequence ID" value="NZ_LQBL01000002.1"/>
</dbReference>
<reference evidence="2 3" key="1">
    <citation type="submission" date="2015-12" db="EMBL/GenBank/DDBJ databases">
        <title>Serinicoccus chungangenesis strain CD08_5 genome sequencing and assembly.</title>
        <authorList>
            <person name="Chander A.M."/>
            <person name="Kaur G."/>
            <person name="Nair G.R."/>
            <person name="Dhawan D.K."/>
            <person name="Kochhar R.K."/>
            <person name="Mayilraj S."/>
            <person name="Bhadada S.K."/>
        </authorList>
    </citation>
    <scope>NUCLEOTIDE SEQUENCE [LARGE SCALE GENOMIC DNA]</scope>
    <source>
        <strain evidence="2 3">CD08_5</strain>
    </source>
</reference>
<accession>A0A0W8IH86</accession>
<feature type="transmembrane region" description="Helical" evidence="1">
    <location>
        <begin position="87"/>
        <end position="107"/>
    </location>
</feature>
<evidence type="ECO:0000313" key="3">
    <source>
        <dbReference type="Proteomes" id="UP000054837"/>
    </source>
</evidence>
<name>A0A0W8IH86_9MICO</name>
<dbReference type="AlphaFoldDB" id="A0A0W8IH86"/>
<proteinExistence type="predicted"/>
<feature type="transmembrane region" description="Helical" evidence="1">
    <location>
        <begin position="48"/>
        <end position="67"/>
    </location>
</feature>
<gene>
    <name evidence="2" type="ORF">AVL62_06030</name>
</gene>
<keyword evidence="1" id="KW-0812">Transmembrane</keyword>
<feature type="transmembrane region" description="Helical" evidence="1">
    <location>
        <begin position="113"/>
        <end position="131"/>
    </location>
</feature>
<sequence>MSFPGASADEQHRDALRPLTIVVVAMAGGLVMLAVVLVLIGARLETPATWQLLVAGLATVGAWGLALAAPVPRQSGMPLLAQVQPFVVLRAALLEAPAMVGLVLAFVSQPMNLLVYLVPALFSLAGLWLFARPSVVVRRLSRAS</sequence>
<keyword evidence="1" id="KW-1133">Transmembrane helix</keyword>
<organism evidence="2 3">
    <name type="scientific">Serinicoccus chungangensis</name>
    <dbReference type="NCBI Taxonomy" id="767452"/>
    <lineage>
        <taxon>Bacteria</taxon>
        <taxon>Bacillati</taxon>
        <taxon>Actinomycetota</taxon>
        <taxon>Actinomycetes</taxon>
        <taxon>Micrococcales</taxon>
        <taxon>Ornithinimicrobiaceae</taxon>
        <taxon>Serinicoccus</taxon>
    </lineage>
</organism>
<dbReference type="EMBL" id="LQBL01000002">
    <property type="protein sequence ID" value="KUG59240.1"/>
    <property type="molecule type" value="Genomic_DNA"/>
</dbReference>
<protein>
    <recommendedName>
        <fullName evidence="4">Major facilitator superfamily (MFS) profile domain-containing protein</fullName>
    </recommendedName>
</protein>
<keyword evidence="1" id="KW-0472">Membrane</keyword>
<evidence type="ECO:0000313" key="2">
    <source>
        <dbReference type="EMBL" id="KUG59240.1"/>
    </source>
</evidence>
<dbReference type="OrthoDB" id="4870495at2"/>
<evidence type="ECO:0000256" key="1">
    <source>
        <dbReference type="SAM" id="Phobius"/>
    </source>
</evidence>
<feature type="transmembrane region" description="Helical" evidence="1">
    <location>
        <begin position="21"/>
        <end position="42"/>
    </location>
</feature>
<keyword evidence="3" id="KW-1185">Reference proteome</keyword>
<dbReference type="Proteomes" id="UP000054837">
    <property type="component" value="Unassembled WGS sequence"/>
</dbReference>
<evidence type="ECO:0008006" key="4">
    <source>
        <dbReference type="Google" id="ProtNLM"/>
    </source>
</evidence>
<comment type="caution">
    <text evidence="2">The sequence shown here is derived from an EMBL/GenBank/DDBJ whole genome shotgun (WGS) entry which is preliminary data.</text>
</comment>